<feature type="chain" id="PRO_5030730789" description="Outer membrane protein beta-barrel domain-containing protein" evidence="4">
    <location>
        <begin position="24"/>
        <end position="811"/>
    </location>
</feature>
<feature type="domain" description="Outer membrane protein beta-barrel" evidence="5">
    <location>
        <begin position="379"/>
        <end position="785"/>
    </location>
</feature>
<dbReference type="SUPFAM" id="SSF56935">
    <property type="entry name" value="Porins"/>
    <property type="match status" value="1"/>
</dbReference>
<evidence type="ECO:0000256" key="3">
    <source>
        <dbReference type="ARBA" id="ARBA00023237"/>
    </source>
</evidence>
<keyword evidence="4" id="KW-0732">Signal</keyword>
<evidence type="ECO:0000256" key="4">
    <source>
        <dbReference type="SAM" id="SignalP"/>
    </source>
</evidence>
<proteinExistence type="predicted"/>
<dbReference type="AlphaFoldDB" id="A0A7W8YWJ0"/>
<feature type="signal peptide" evidence="4">
    <location>
        <begin position="1"/>
        <end position="23"/>
    </location>
</feature>
<organism evidence="6 7">
    <name type="scientific">Pedobacter cryoconitis</name>
    <dbReference type="NCBI Taxonomy" id="188932"/>
    <lineage>
        <taxon>Bacteria</taxon>
        <taxon>Pseudomonadati</taxon>
        <taxon>Bacteroidota</taxon>
        <taxon>Sphingobacteriia</taxon>
        <taxon>Sphingobacteriales</taxon>
        <taxon>Sphingobacteriaceae</taxon>
        <taxon>Pedobacter</taxon>
    </lineage>
</organism>
<dbReference type="GO" id="GO:0009279">
    <property type="term" value="C:cell outer membrane"/>
    <property type="evidence" value="ECO:0007669"/>
    <property type="project" value="UniProtKB-SubCell"/>
</dbReference>
<dbReference type="InterPro" id="IPR037066">
    <property type="entry name" value="Plug_dom_sf"/>
</dbReference>
<evidence type="ECO:0000313" key="7">
    <source>
        <dbReference type="Proteomes" id="UP000537718"/>
    </source>
</evidence>
<dbReference type="InterPro" id="IPR013783">
    <property type="entry name" value="Ig-like_fold"/>
</dbReference>
<dbReference type="Gene3D" id="2.40.170.20">
    <property type="entry name" value="TonB-dependent receptor, beta-barrel domain"/>
    <property type="match status" value="1"/>
</dbReference>
<gene>
    <name evidence="6" type="ORF">HDE69_003955</name>
</gene>
<dbReference type="Proteomes" id="UP000537718">
    <property type="component" value="Unassembled WGS sequence"/>
</dbReference>
<evidence type="ECO:0000259" key="5">
    <source>
        <dbReference type="Pfam" id="PF14905"/>
    </source>
</evidence>
<dbReference type="RefSeq" id="WP_183868975.1">
    <property type="nucleotide sequence ID" value="NZ_JACHCF010000010.1"/>
</dbReference>
<accession>A0A7W8YWJ0</accession>
<dbReference type="PANTHER" id="PTHR40980">
    <property type="entry name" value="PLUG DOMAIN-CONTAINING PROTEIN"/>
    <property type="match status" value="1"/>
</dbReference>
<sequence length="811" mass="90606">MMKLRIITLLVAWLITISNFAVAQNRLTLSGQVISNIPLDGAAVSLYKTADSIPVQTVITDSKGAFSLAHLKPGTYRVAVMMIGHSVYKGDSFQLNVNMVLPVIRLQQTGLALQEVRVSSQKPLIEKKIDRTVINVDAMISSAGSTVYEVLEKSPGIMIDQSGGVSLKGKGAVIFIDDKPANLSGADLESYLKSLPSSIVDQIELMTNPPARYDAAGSGGIVNIRTKKSKLKGFNGGVNLSYVQGKYARTNNSLNFNYRYNKVNLFGNFGYAVINNYSDLNINRHFENVNGEVVSNFLQNSFSRTTGQSYTSKVGMDYYFSEKTTFGIGLTGLYRPTKQKMFVESIFTNAQNLMDSTVLADNREQNKFKNIGFNLNYRHLYDKNGRELTADIDYVNYKTRNDQSFDNNSYPKDGLPINNYLLSGSLPAGINIYSAKIDYSHPLKSGVKLETGLKTSYTQTGNTADYFYTVNQVTKPDYNKTNHFLYKEHINAAYVNANKDFNQLTLQAGLRLENTVSNGHQLGNTQKTDSTFKRNYTGLFPTLFLQYKLDTAGTNLLSMDYGRRIERPYYQDLNPFLSPIDKFTYYTGNPFLKPSYTNSIELSHTYKGKFTTSLSYGKSIDQVNETIEIVDGIYYSRPGNIGNATVKSLSFDGSFDLASRFNFHFYGQVTNIHTVSAFYNGQLDTKGTFVYLKPILQFKAGKDWTIQLDGYYQSKVTNVQFVAGQRNRMNVAIAKKLSASTTVKLVVNDVFHSFVNSGVINNLALTRADYHNVIDSRTGVLSLSYRFGKTISNLRKHDGNGAESEQKRVKD</sequence>
<dbReference type="Pfam" id="PF13620">
    <property type="entry name" value="CarboxypepD_reg"/>
    <property type="match status" value="1"/>
</dbReference>
<evidence type="ECO:0000256" key="1">
    <source>
        <dbReference type="ARBA" id="ARBA00004442"/>
    </source>
</evidence>
<dbReference type="InterPro" id="IPR036942">
    <property type="entry name" value="Beta-barrel_TonB_sf"/>
</dbReference>
<comment type="caution">
    <text evidence="6">The sequence shown here is derived from an EMBL/GenBank/DDBJ whole genome shotgun (WGS) entry which is preliminary data.</text>
</comment>
<dbReference type="EMBL" id="JACHCF010000010">
    <property type="protein sequence ID" value="MBB5622873.1"/>
    <property type="molecule type" value="Genomic_DNA"/>
</dbReference>
<evidence type="ECO:0000313" key="6">
    <source>
        <dbReference type="EMBL" id="MBB5622873.1"/>
    </source>
</evidence>
<name>A0A7W8YWJ0_9SPHI</name>
<dbReference type="Gene3D" id="2.60.40.10">
    <property type="entry name" value="Immunoglobulins"/>
    <property type="match status" value="1"/>
</dbReference>
<comment type="subcellular location">
    <subcellularLocation>
        <location evidence="1">Cell outer membrane</location>
    </subcellularLocation>
</comment>
<dbReference type="InterPro" id="IPR041700">
    <property type="entry name" value="OMP_b-brl_3"/>
</dbReference>
<dbReference type="Gene3D" id="2.170.130.10">
    <property type="entry name" value="TonB-dependent receptor, plug domain"/>
    <property type="match status" value="1"/>
</dbReference>
<protein>
    <recommendedName>
        <fullName evidence="5">Outer membrane protein beta-barrel domain-containing protein</fullName>
    </recommendedName>
</protein>
<keyword evidence="2" id="KW-0472">Membrane</keyword>
<keyword evidence="3" id="KW-0998">Cell outer membrane</keyword>
<dbReference type="SUPFAM" id="SSF49478">
    <property type="entry name" value="Cna protein B-type domain"/>
    <property type="match status" value="1"/>
</dbReference>
<dbReference type="PANTHER" id="PTHR40980:SF4">
    <property type="entry name" value="TONB-DEPENDENT RECEPTOR-LIKE BETA-BARREL DOMAIN-CONTAINING PROTEIN"/>
    <property type="match status" value="1"/>
</dbReference>
<dbReference type="Pfam" id="PF14905">
    <property type="entry name" value="OMP_b-brl_3"/>
    <property type="match status" value="1"/>
</dbReference>
<evidence type="ECO:0000256" key="2">
    <source>
        <dbReference type="ARBA" id="ARBA00023136"/>
    </source>
</evidence>
<reference evidence="6 7" key="1">
    <citation type="submission" date="2020-08" db="EMBL/GenBank/DDBJ databases">
        <title>Genomic Encyclopedia of Type Strains, Phase IV (KMG-V): Genome sequencing to study the core and pangenomes of soil and plant-associated prokaryotes.</title>
        <authorList>
            <person name="Whitman W."/>
        </authorList>
    </citation>
    <scope>NUCLEOTIDE SEQUENCE [LARGE SCALE GENOMIC DNA]</scope>
    <source>
        <strain evidence="6 7">MP7CTX6</strain>
    </source>
</reference>